<evidence type="ECO:0000256" key="2">
    <source>
        <dbReference type="ARBA" id="ARBA00022649"/>
    </source>
</evidence>
<dbReference type="GO" id="GO:0016787">
    <property type="term" value="F:hydrolase activity"/>
    <property type="evidence" value="ECO:0007669"/>
    <property type="project" value="UniProtKB-KW"/>
</dbReference>
<evidence type="ECO:0000256" key="7">
    <source>
        <dbReference type="ARBA" id="ARBA00023016"/>
    </source>
</evidence>
<dbReference type="GO" id="GO:0003729">
    <property type="term" value="F:mRNA binding"/>
    <property type="evidence" value="ECO:0007669"/>
    <property type="project" value="InterPro"/>
</dbReference>
<keyword evidence="2" id="KW-1277">Toxin-antitoxin system</keyword>
<proteinExistence type="inferred from homology"/>
<evidence type="ECO:0000256" key="5">
    <source>
        <dbReference type="ARBA" id="ARBA00022801"/>
    </source>
</evidence>
<keyword evidence="4" id="KW-0255">Endonuclease</keyword>
<organism evidence="8 9">
    <name type="scientific">Aequorivita viscosa</name>
    <dbReference type="NCBI Taxonomy" id="797419"/>
    <lineage>
        <taxon>Bacteria</taxon>
        <taxon>Pseudomonadati</taxon>
        <taxon>Bacteroidota</taxon>
        <taxon>Flavobacteriia</taxon>
        <taxon>Flavobacteriales</taxon>
        <taxon>Flavobacteriaceae</taxon>
        <taxon>Aequorivita</taxon>
    </lineage>
</organism>
<reference evidence="9" key="1">
    <citation type="submission" date="2016-11" db="EMBL/GenBank/DDBJ databases">
        <authorList>
            <person name="Varghese N."/>
            <person name="Submissions S."/>
        </authorList>
    </citation>
    <scope>NUCLEOTIDE SEQUENCE [LARGE SCALE GENOMIC DNA]</scope>
    <source>
        <strain evidence="9">DSM 26349</strain>
    </source>
</reference>
<accession>A0A1M6M095</accession>
<keyword evidence="9" id="KW-1185">Reference proteome</keyword>
<evidence type="ECO:0000313" key="9">
    <source>
        <dbReference type="Proteomes" id="UP000184172"/>
    </source>
</evidence>
<comment type="similarity">
    <text evidence="1">Belongs to the HicA mRNA interferase family.</text>
</comment>
<dbReference type="Pfam" id="PF07927">
    <property type="entry name" value="HicA_toxin"/>
    <property type="match status" value="1"/>
</dbReference>
<protein>
    <submittedName>
        <fullName evidence="8">HicA toxin of toxin-antitoxin</fullName>
    </submittedName>
</protein>
<gene>
    <name evidence="8" type="ORF">SAMN04487908_12510</name>
</gene>
<name>A0A1M6M095_9FLAO</name>
<dbReference type="GO" id="GO:0004519">
    <property type="term" value="F:endonuclease activity"/>
    <property type="evidence" value="ECO:0007669"/>
    <property type="project" value="UniProtKB-KW"/>
</dbReference>
<dbReference type="Proteomes" id="UP000184172">
    <property type="component" value="Unassembled WGS sequence"/>
</dbReference>
<keyword evidence="5" id="KW-0378">Hydrolase</keyword>
<evidence type="ECO:0000256" key="6">
    <source>
        <dbReference type="ARBA" id="ARBA00022884"/>
    </source>
</evidence>
<dbReference type="InterPro" id="IPR038570">
    <property type="entry name" value="HicA_sf"/>
</dbReference>
<dbReference type="InterPro" id="IPR012933">
    <property type="entry name" value="HicA_mRNA_interferase"/>
</dbReference>
<evidence type="ECO:0000256" key="1">
    <source>
        <dbReference type="ARBA" id="ARBA00006620"/>
    </source>
</evidence>
<dbReference type="SUPFAM" id="SSF54786">
    <property type="entry name" value="YcfA/nrd intein domain"/>
    <property type="match status" value="1"/>
</dbReference>
<evidence type="ECO:0000256" key="3">
    <source>
        <dbReference type="ARBA" id="ARBA00022722"/>
    </source>
</evidence>
<sequence>MIMGDFRPIKMKLFLKFLEHHGCYRHGDPKGSHFFWKKPGLTRRIVVREKDKDIPPFHIKTNLATLGLSFEDLENFINKNSKKKKDN</sequence>
<dbReference type="AlphaFoldDB" id="A0A1M6M095"/>
<evidence type="ECO:0000256" key="4">
    <source>
        <dbReference type="ARBA" id="ARBA00022759"/>
    </source>
</evidence>
<keyword evidence="3" id="KW-0540">Nuclease</keyword>
<dbReference type="EMBL" id="FQYV01000025">
    <property type="protein sequence ID" value="SHJ76912.1"/>
    <property type="molecule type" value="Genomic_DNA"/>
</dbReference>
<keyword evidence="6" id="KW-0694">RNA-binding</keyword>
<evidence type="ECO:0000313" key="8">
    <source>
        <dbReference type="EMBL" id="SHJ76912.1"/>
    </source>
</evidence>
<dbReference type="Gene3D" id="3.30.920.30">
    <property type="entry name" value="Hypothetical protein"/>
    <property type="match status" value="1"/>
</dbReference>
<keyword evidence="7" id="KW-0346">Stress response</keyword>
<dbReference type="STRING" id="797419.SAMN05216556_12450"/>